<accession>A0A1H1RXH4</accession>
<comment type="subcellular location">
    <subcellularLocation>
        <location evidence="1">Membrane</location>
        <topology evidence="1">Single-pass membrane protein</topology>
    </subcellularLocation>
</comment>
<keyword evidence="2 5" id="KW-0812">Transmembrane</keyword>
<keyword evidence="8" id="KW-1185">Reference proteome</keyword>
<evidence type="ECO:0000259" key="6">
    <source>
        <dbReference type="Pfam" id="PF04357"/>
    </source>
</evidence>
<keyword evidence="3 5" id="KW-1133">Transmembrane helix</keyword>
<name>A0A1H1RXH4_9FLAO</name>
<protein>
    <submittedName>
        <fullName evidence="7">Autotransporter translocation and assembly factor TamB</fullName>
    </submittedName>
</protein>
<evidence type="ECO:0000256" key="2">
    <source>
        <dbReference type="ARBA" id="ARBA00022692"/>
    </source>
</evidence>
<evidence type="ECO:0000313" key="7">
    <source>
        <dbReference type="EMBL" id="SDS40451.1"/>
    </source>
</evidence>
<dbReference type="GO" id="GO:0009306">
    <property type="term" value="P:protein secretion"/>
    <property type="evidence" value="ECO:0007669"/>
    <property type="project" value="InterPro"/>
</dbReference>
<evidence type="ECO:0000256" key="5">
    <source>
        <dbReference type="SAM" id="Phobius"/>
    </source>
</evidence>
<evidence type="ECO:0000256" key="1">
    <source>
        <dbReference type="ARBA" id="ARBA00004167"/>
    </source>
</evidence>
<proteinExistence type="predicted"/>
<dbReference type="Proteomes" id="UP000198858">
    <property type="component" value="Chromosome I"/>
</dbReference>
<dbReference type="RefSeq" id="WP_089663603.1">
    <property type="nucleotide sequence ID" value="NZ_LT629745.1"/>
</dbReference>
<dbReference type="EMBL" id="LT629745">
    <property type="protein sequence ID" value="SDS40451.1"/>
    <property type="molecule type" value="Genomic_DNA"/>
</dbReference>
<reference evidence="7 8" key="1">
    <citation type="submission" date="2016-10" db="EMBL/GenBank/DDBJ databases">
        <authorList>
            <person name="Varghese N."/>
            <person name="Submissions S."/>
        </authorList>
    </citation>
    <scope>NUCLEOTIDE SEQUENCE [LARGE SCALE GENOMIC DNA]</scope>
    <source>
        <strain evidence="7 8">Mar_2010_102</strain>
    </source>
</reference>
<feature type="domain" description="Translocation and assembly module TamB C-terminal" evidence="6">
    <location>
        <begin position="1178"/>
        <end position="1634"/>
    </location>
</feature>
<evidence type="ECO:0000313" key="8">
    <source>
        <dbReference type="Proteomes" id="UP000198858"/>
    </source>
</evidence>
<dbReference type="STRING" id="1250231.SAMN04488552_3063"/>
<dbReference type="GO" id="GO:0005886">
    <property type="term" value="C:plasma membrane"/>
    <property type="evidence" value="ECO:0007669"/>
    <property type="project" value="InterPro"/>
</dbReference>
<evidence type="ECO:0000256" key="3">
    <source>
        <dbReference type="ARBA" id="ARBA00022989"/>
    </source>
</evidence>
<sequence length="1667" mass="185495">MSNNKKKVYKILRILGKTLLGILIFLLLVILFVRSPWGQNIIKDKVISSIEKKTGANIDLEKLFIEFNGDIKVEKLLVEDPKGDTIIYAVSISANIPIMPLIKGNSFSLEGLNAKQMKAKIIRKDSLTGFNYEFLTNAYATDTTQVSTNKDTTSAPMNINIGDLHLQDFDIVYTDGVSGINSNIKFDLLELGLTETDLQNMIFKANNAILQNAVVNYDQTKPFPESDSEPPPMPNIRINDLKFNNVQGRYNSEPDSLFTNFDIASFNLKNTSFNLKDLIIESDEIALANSSITLEMTRASSNSKNTGTSENAFQWPDYKIDIARVDLANNAFDYSVNGAEVKKGVFDPNAIRLDSLNFLAEDIKYESEEAMVNVEKLEFKEGSGINVKKINIEAIVNNEKMEFSEIEMAANNNSLSGSLNINYESLNDFIENPGSARLSLDLRNIYLNINDLYIFQPGLRNNDYLDSLSISPIRGNLAASGKLENLDLQALNLNWNNTRISGNGSLVNLQDPERLSFNLPKVNMTTKRSDLLKFVKEDDLGLKLPENITVNGSFSGNSTQIKTNSIIKTSLGQLDIDGDIEMGDQIAFDAEVQGDSIALGSLLQNEALGDIQLNLKASGKGSSVNDLDANLETQISSFTYNSYEFRNIDLKAELKDGEGPLSLNYKDPNLNFRSETQIKLDSVSPRFDINLVLEGANLESLGITQKEIKTGFTLNGWFQGNSSEYEMEAEIIDGVAVYNNETYLLGSFDASAFVREDTTSVNIKNRILDLNLQSNASPIAFSEAINRHFKRYITENYQEDSIINPVNMKLNAKISQAPLLNEVFLVNLEELDTVDVNVDFREQDRIMDASISIPYINYYSSKIDSLQINMKSDPDDLNFDLAFNELDAGPLAIKKTILKGDVVNRKLNLDFSSIYDEKELLHVNSELNFQGDTLKYHINPQDLILNANPWTIDESNQVSFDTGYLDFQNFKISRNNQEMQLSNDKAGIEKEHLSLDFKNFKLEALLNYFNPENVLAEGQLNGNIVYEDPFGETGLLADMEINQFKILGVNLNTLSLEGNSSGFSTYDFDLAVKGGEVDLDLTGSYTAAEPSAKLNMTLDLNKVQMSALEGFSQGEIKNGSGSFSGNFSLDGTLLEPEYNGSLDFNKAKFNVAFLNADFILPNENLKLDNAGVYFSDFNIDDSNNNSIVVNGEVLTEKLLNPTFNLDVQATNFKLLNSTEEDNSLFYGTAVVDVDAQINGDLNLPKVNMNLDVKESTNFTYVVPETELQIKERDGVVIFVNKENPDAILSQTEEESYVVSGYDIFTRISVNEGAKFNVIINQETGDKFQVQGEGDLIFNMYPNGRTALTGIYEINDGFYEMSLYNLVKRRFDIADGSRVSWAGDPFDAQLDVRAIYTVETSASSLMASSISSSDNNELDRYQRKLPFLVYLNVDGDLMEPKITFGLDMPESEQGVAGGEIFGRVQQLNNQEQELNKQVFSLLVLNRFFPESGSDGSAGGTLAVARDNLNSALSDQLNMLSSKIMGESGVQLNFDVDSFTDYQGESAQDRTQLGITAQKAFLEDRLIVEVGSEVDIQGGNMEGQETSPVIGNVSISYLLDASGVWRIKGFSKNQYENVIDGQLVVSGIALIFTKEFNKFKNMFEKAVMEKVKNEDANQSKDEESTEDEN</sequence>
<gene>
    <name evidence="7" type="ORF">SAMN04488552_3063</name>
</gene>
<organism evidence="7 8">
    <name type="scientific">Christiangramia echinicola</name>
    <dbReference type="NCBI Taxonomy" id="279359"/>
    <lineage>
        <taxon>Bacteria</taxon>
        <taxon>Pseudomonadati</taxon>
        <taxon>Bacteroidota</taxon>
        <taxon>Flavobacteriia</taxon>
        <taxon>Flavobacteriales</taxon>
        <taxon>Flavobacteriaceae</taxon>
        <taxon>Christiangramia</taxon>
    </lineage>
</organism>
<feature type="transmembrane region" description="Helical" evidence="5">
    <location>
        <begin position="12"/>
        <end position="33"/>
    </location>
</feature>
<dbReference type="InterPro" id="IPR007452">
    <property type="entry name" value="TamB_C"/>
</dbReference>
<keyword evidence="4 5" id="KW-0472">Membrane</keyword>
<evidence type="ECO:0000256" key="4">
    <source>
        <dbReference type="ARBA" id="ARBA00023136"/>
    </source>
</evidence>
<dbReference type="Pfam" id="PF04357">
    <property type="entry name" value="TamB"/>
    <property type="match status" value="1"/>
</dbReference>